<feature type="transmembrane region" description="Helical" evidence="1">
    <location>
        <begin position="257"/>
        <end position="279"/>
    </location>
</feature>
<dbReference type="PANTHER" id="PTHR30590">
    <property type="entry name" value="INNER MEMBRANE PROTEIN"/>
    <property type="match status" value="1"/>
</dbReference>
<accession>A0A562ULV9</accession>
<keyword evidence="1" id="KW-0812">Transmembrane</keyword>
<feature type="transmembrane region" description="Helical" evidence="1">
    <location>
        <begin position="337"/>
        <end position="355"/>
    </location>
</feature>
<feature type="domain" description="DUF418" evidence="2">
    <location>
        <begin position="274"/>
        <end position="433"/>
    </location>
</feature>
<evidence type="ECO:0000313" key="4">
    <source>
        <dbReference type="Proteomes" id="UP000320547"/>
    </source>
</evidence>
<dbReference type="InterPro" id="IPR052529">
    <property type="entry name" value="Bact_Transport_Assoc"/>
</dbReference>
<feature type="transmembrane region" description="Helical" evidence="1">
    <location>
        <begin position="396"/>
        <end position="414"/>
    </location>
</feature>
<evidence type="ECO:0000313" key="3">
    <source>
        <dbReference type="EMBL" id="TWJ06608.1"/>
    </source>
</evidence>
<dbReference type="RefSeq" id="WP_067597701.1">
    <property type="nucleotide sequence ID" value="NZ_CP015963.1"/>
</dbReference>
<feature type="transmembrane region" description="Helical" evidence="1">
    <location>
        <begin position="36"/>
        <end position="56"/>
    </location>
</feature>
<gene>
    <name evidence="3" type="ORF">JN10_2142</name>
</gene>
<feature type="transmembrane region" description="Helical" evidence="1">
    <location>
        <begin position="367"/>
        <end position="390"/>
    </location>
</feature>
<protein>
    <recommendedName>
        <fullName evidence="2">DUF418 domain-containing protein</fullName>
    </recommendedName>
</protein>
<dbReference type="EMBL" id="VLLK01000002">
    <property type="protein sequence ID" value="TWJ06608.1"/>
    <property type="molecule type" value="Genomic_DNA"/>
</dbReference>
<keyword evidence="1" id="KW-0472">Membrane</keyword>
<feature type="transmembrane region" description="Helical" evidence="1">
    <location>
        <begin position="286"/>
        <end position="305"/>
    </location>
</feature>
<evidence type="ECO:0000256" key="1">
    <source>
        <dbReference type="SAM" id="Phobius"/>
    </source>
</evidence>
<comment type="caution">
    <text evidence="3">The sequence shown here is derived from an EMBL/GenBank/DDBJ whole genome shotgun (WGS) entry which is preliminary data.</text>
</comment>
<dbReference type="OrthoDB" id="9807744at2"/>
<feature type="transmembrane region" description="Helical" evidence="1">
    <location>
        <begin position="119"/>
        <end position="152"/>
    </location>
</feature>
<evidence type="ECO:0000259" key="2">
    <source>
        <dbReference type="Pfam" id="PF04235"/>
    </source>
</evidence>
<feature type="transmembrane region" description="Helical" evidence="1">
    <location>
        <begin position="159"/>
        <end position="178"/>
    </location>
</feature>
<keyword evidence="1" id="KW-1133">Transmembrane helix</keyword>
<dbReference type="Pfam" id="PF04235">
    <property type="entry name" value="DUF418"/>
    <property type="match status" value="1"/>
</dbReference>
<dbReference type="Proteomes" id="UP000320547">
    <property type="component" value="Unassembled WGS sequence"/>
</dbReference>
<dbReference type="PANTHER" id="PTHR30590:SF2">
    <property type="entry name" value="INNER MEMBRANE PROTEIN"/>
    <property type="match status" value="1"/>
</dbReference>
<name>A0A562ULV9_9SPHN</name>
<dbReference type="AlphaFoldDB" id="A0A562ULV9"/>
<dbReference type="STRING" id="476157.GCA_001663155_00818"/>
<dbReference type="InterPro" id="IPR007349">
    <property type="entry name" value="DUF418"/>
</dbReference>
<keyword evidence="4" id="KW-1185">Reference proteome</keyword>
<proteinExistence type="predicted"/>
<sequence>MATTYSENLEHALGEPAVAPTRSNERIGALDFVRGWALFGILLMNITGFGLSNAYYNPLNNGGATGADLMSWQVIQIFFDGTQRGLFSLLFGAGIILLTSKLEERDPVNASDIYMRRNLWLIGFGMVNVWILLWPGDILYTYGVTALFAYGFRKLMPRWLIAIGLASLALVAFNNYSFAQDSLESYEQAQAALAVENAGGTLTEEQTAAISAWRAAEAEHTLSAEAVAADIAAHRNGWRSTQEAIAPLAVWLQTTHLYYAFGDVFGMMLIGMALFKLGVLTLARPVALYVGMVLVGYGIGLPVNVMEARWIVDNNFSLLAFSQANVTFDVGRLSMTLGHLGLLLLLYRSGLFGWLRRSMAAVGQMALTNYLTHSVVCAIIFTGFGLFGALQRHELYYIWASICVVQLVISPIWLRHYRFGPLEWFWRLLTYWQKPGFRRPAAA</sequence>
<reference evidence="3 4" key="1">
    <citation type="submission" date="2019-07" db="EMBL/GenBank/DDBJ databases">
        <title>Genomic Encyclopedia of Archaeal and Bacterial Type Strains, Phase II (KMG-II): from individual species to whole genera.</title>
        <authorList>
            <person name="Goeker M."/>
        </authorList>
    </citation>
    <scope>NUCLEOTIDE SEQUENCE [LARGE SCALE GENOMIC DNA]</scope>
    <source>
        <strain evidence="3 4">ATCC BAA-2084</strain>
    </source>
</reference>
<organism evidence="3 4">
    <name type="scientific">Altererythrobacter ishigakiensis</name>
    <dbReference type="NCBI Taxonomy" id="476157"/>
    <lineage>
        <taxon>Bacteria</taxon>
        <taxon>Pseudomonadati</taxon>
        <taxon>Pseudomonadota</taxon>
        <taxon>Alphaproteobacteria</taxon>
        <taxon>Sphingomonadales</taxon>
        <taxon>Erythrobacteraceae</taxon>
        <taxon>Altererythrobacter</taxon>
    </lineage>
</organism>